<protein>
    <submittedName>
        <fullName evidence="2">Uncharacterized protein</fullName>
    </submittedName>
</protein>
<organism evidence="2 3">
    <name type="scientific">Synaphobranchus kaupii</name>
    <name type="common">Kaup's arrowtooth eel</name>
    <dbReference type="NCBI Taxonomy" id="118154"/>
    <lineage>
        <taxon>Eukaryota</taxon>
        <taxon>Metazoa</taxon>
        <taxon>Chordata</taxon>
        <taxon>Craniata</taxon>
        <taxon>Vertebrata</taxon>
        <taxon>Euteleostomi</taxon>
        <taxon>Actinopterygii</taxon>
        <taxon>Neopterygii</taxon>
        <taxon>Teleostei</taxon>
        <taxon>Anguilliformes</taxon>
        <taxon>Synaphobranchidae</taxon>
        <taxon>Synaphobranchus</taxon>
    </lineage>
</organism>
<gene>
    <name evidence="2" type="ORF">SKAU_G00247680</name>
</gene>
<keyword evidence="3" id="KW-1185">Reference proteome</keyword>
<feature type="compositionally biased region" description="Polar residues" evidence="1">
    <location>
        <begin position="58"/>
        <end position="67"/>
    </location>
</feature>
<evidence type="ECO:0000256" key="1">
    <source>
        <dbReference type="SAM" id="MobiDB-lite"/>
    </source>
</evidence>
<proteinExistence type="predicted"/>
<evidence type="ECO:0000313" key="3">
    <source>
        <dbReference type="Proteomes" id="UP001152622"/>
    </source>
</evidence>
<dbReference type="AlphaFoldDB" id="A0A9Q1F278"/>
<name>A0A9Q1F278_SYNKA</name>
<dbReference type="Proteomes" id="UP001152622">
    <property type="component" value="Chromosome 9"/>
</dbReference>
<reference evidence="2" key="1">
    <citation type="journal article" date="2023" name="Science">
        <title>Genome structures resolve the early diversification of teleost fishes.</title>
        <authorList>
            <person name="Parey E."/>
            <person name="Louis A."/>
            <person name="Montfort J."/>
            <person name="Bouchez O."/>
            <person name="Roques C."/>
            <person name="Iampietro C."/>
            <person name="Lluch J."/>
            <person name="Castinel A."/>
            <person name="Donnadieu C."/>
            <person name="Desvignes T."/>
            <person name="Floi Bucao C."/>
            <person name="Jouanno E."/>
            <person name="Wen M."/>
            <person name="Mejri S."/>
            <person name="Dirks R."/>
            <person name="Jansen H."/>
            <person name="Henkel C."/>
            <person name="Chen W.J."/>
            <person name="Zahm M."/>
            <person name="Cabau C."/>
            <person name="Klopp C."/>
            <person name="Thompson A.W."/>
            <person name="Robinson-Rechavi M."/>
            <person name="Braasch I."/>
            <person name="Lecointre G."/>
            <person name="Bobe J."/>
            <person name="Postlethwait J.H."/>
            <person name="Berthelot C."/>
            <person name="Roest Crollius H."/>
            <person name="Guiguen Y."/>
        </authorList>
    </citation>
    <scope>NUCLEOTIDE SEQUENCE</scope>
    <source>
        <strain evidence="2">WJC10195</strain>
    </source>
</reference>
<dbReference type="EMBL" id="JAINUF010000009">
    <property type="protein sequence ID" value="KAJ8349638.1"/>
    <property type="molecule type" value="Genomic_DNA"/>
</dbReference>
<evidence type="ECO:0000313" key="2">
    <source>
        <dbReference type="EMBL" id="KAJ8349638.1"/>
    </source>
</evidence>
<comment type="caution">
    <text evidence="2">The sequence shown here is derived from an EMBL/GenBank/DDBJ whole genome shotgun (WGS) entry which is preliminary data.</text>
</comment>
<sequence length="118" mass="12255">MSLADSFRTAGSPQGRGGASGSEARRRAAAWSRLLLCPDRTEAAASHPTPVPPGTRSWHLSQPVQGTTTTPQNVAVQLTWSYCAAPLGYGHSSGAVVNERNLGPLLPQAKRSTTGSGC</sequence>
<feature type="region of interest" description="Disordered" evidence="1">
    <location>
        <begin position="1"/>
        <end position="26"/>
    </location>
</feature>
<accession>A0A9Q1F278</accession>
<feature type="region of interest" description="Disordered" evidence="1">
    <location>
        <begin position="41"/>
        <end position="67"/>
    </location>
</feature>